<dbReference type="AlphaFoldDB" id="A0A1L6XC59"/>
<feature type="transmembrane region" description="Helical" evidence="1">
    <location>
        <begin position="98"/>
        <end position="115"/>
    </location>
</feature>
<feature type="transmembrane region" description="Helical" evidence="1">
    <location>
        <begin position="127"/>
        <end position="144"/>
    </location>
</feature>
<dbReference type="Pfam" id="PF10920">
    <property type="entry name" value="DUF2705"/>
    <property type="match status" value="1"/>
</dbReference>
<keyword evidence="1" id="KW-0812">Transmembrane</keyword>
<dbReference type="KEGG" id="lah:LA20533_04470"/>
<evidence type="ECO:0000256" key="1">
    <source>
        <dbReference type="SAM" id="Phobius"/>
    </source>
</evidence>
<dbReference type="EMBL" id="CP018888">
    <property type="protein sequence ID" value="APT18563.1"/>
    <property type="molecule type" value="Genomic_DNA"/>
</dbReference>
<name>A0A1L6XC59_9LACO</name>
<organism evidence="2 3">
    <name type="scientific">Amylolactobacillus amylophilus DSM 20533 = JCM 1125</name>
    <dbReference type="NCBI Taxonomy" id="1423721"/>
    <lineage>
        <taxon>Bacteria</taxon>
        <taxon>Bacillati</taxon>
        <taxon>Bacillota</taxon>
        <taxon>Bacilli</taxon>
        <taxon>Lactobacillales</taxon>
        <taxon>Lactobacillaceae</taxon>
        <taxon>Amylolactobacillus</taxon>
    </lineage>
</organism>
<feature type="transmembrane region" description="Helical" evidence="1">
    <location>
        <begin position="50"/>
        <end position="77"/>
    </location>
</feature>
<protein>
    <submittedName>
        <fullName evidence="2">Uncharacterized protein</fullName>
    </submittedName>
</protein>
<accession>A0A1L6XC59</accession>
<feature type="transmembrane region" description="Helical" evidence="1">
    <location>
        <begin position="156"/>
        <end position="175"/>
    </location>
</feature>
<keyword evidence="1" id="KW-0472">Membrane</keyword>
<keyword evidence="1" id="KW-1133">Transmembrane helix</keyword>
<keyword evidence="3" id="KW-1185">Reference proteome</keyword>
<feature type="transmembrane region" description="Helical" evidence="1">
    <location>
        <begin position="206"/>
        <end position="229"/>
    </location>
</feature>
<dbReference type="RefSeq" id="WP_056945763.1">
    <property type="nucleotide sequence ID" value="NZ_AYYS01000002.1"/>
</dbReference>
<gene>
    <name evidence="2" type="ORF">LA20533_04470</name>
</gene>
<dbReference type="InterPro" id="IPR024295">
    <property type="entry name" value="DUF2705"/>
</dbReference>
<evidence type="ECO:0000313" key="2">
    <source>
        <dbReference type="EMBL" id="APT18563.1"/>
    </source>
</evidence>
<evidence type="ECO:0000313" key="3">
    <source>
        <dbReference type="Proteomes" id="UP000185499"/>
    </source>
</evidence>
<reference evidence="2 3" key="1">
    <citation type="submission" date="2016-12" db="EMBL/GenBank/DDBJ databases">
        <title>The whole genome sequencing and assembly of Lactobacillus amylophilus DSM 20533T strain.</title>
        <authorList>
            <person name="Lee Y.-J."/>
            <person name="Yi H."/>
            <person name="Bahn Y.-S."/>
            <person name="Kim J.F."/>
            <person name="Lee D.-W."/>
        </authorList>
    </citation>
    <scope>NUCLEOTIDE SEQUENCE [LARGE SCALE GENOMIC DNA]</scope>
    <source>
        <strain evidence="2 3">DSM 20533</strain>
    </source>
</reference>
<proteinExistence type="predicted"/>
<dbReference type="Proteomes" id="UP000185499">
    <property type="component" value="Chromosome"/>
</dbReference>
<sequence>MVNKRRLLVIAAGIGVFAYLWQLAIRASTMNDLYAGIIFNANLNFDFIQYFLFAVATLGFMGVGETFGRNFGIYVLVRNRSTFKMFLQFLWKAIKYTTFFEFTKVLVFGVVLVITSGKFDFADVGSFFYLLVMNYLFLLNIVAFEMFMEILVDSKIAIYATQVFLLGSIFVADTINRLSNYQSFGVLILLNSTMNNRMELLKDSAASVYVLAPIVQIFFFSIMCLFCVFKFRRKDWI</sequence>